<reference evidence="1 2" key="2">
    <citation type="journal article" date="2022" name="Mol. Biol. Evol.">
        <title>Comparative Genomics Reveals Insights into the Divergent Evolution of Astigmatic Mites and Household Pest Adaptations.</title>
        <authorList>
            <person name="Xiong Q."/>
            <person name="Wan A.T."/>
            <person name="Liu X."/>
            <person name="Fung C.S."/>
            <person name="Xiao X."/>
            <person name="Malainual N."/>
            <person name="Hou J."/>
            <person name="Wang L."/>
            <person name="Wang M."/>
            <person name="Yang K.Y."/>
            <person name="Cui Y."/>
            <person name="Leung E.L."/>
            <person name="Nong W."/>
            <person name="Shin S.K."/>
            <person name="Au S.W."/>
            <person name="Jeong K.Y."/>
            <person name="Chew F.T."/>
            <person name="Hui J.H."/>
            <person name="Leung T.F."/>
            <person name="Tungtrongchitr A."/>
            <person name="Zhong N."/>
            <person name="Liu Z."/>
            <person name="Tsui S.K."/>
        </authorList>
    </citation>
    <scope>NUCLEOTIDE SEQUENCE [LARGE SCALE GENOMIC DNA]</scope>
    <source>
        <strain evidence="1">Derp</strain>
    </source>
</reference>
<name>A0ABQ8JEX2_DERPT</name>
<evidence type="ECO:0000313" key="2">
    <source>
        <dbReference type="Proteomes" id="UP000887458"/>
    </source>
</evidence>
<reference evidence="1 2" key="1">
    <citation type="journal article" date="2018" name="J. Allergy Clin. Immunol.">
        <title>High-quality assembly of Dermatophagoides pteronyssinus genome and transcriptome reveals a wide range of novel allergens.</title>
        <authorList>
            <person name="Liu X.Y."/>
            <person name="Yang K.Y."/>
            <person name="Wang M.Q."/>
            <person name="Kwok J.S."/>
            <person name="Zeng X."/>
            <person name="Yang Z."/>
            <person name="Xiao X.J."/>
            <person name="Lau C.P."/>
            <person name="Li Y."/>
            <person name="Huang Z.M."/>
            <person name="Ba J.G."/>
            <person name="Yim A.K."/>
            <person name="Ouyang C.Y."/>
            <person name="Ngai S.M."/>
            <person name="Chan T.F."/>
            <person name="Leung E.L."/>
            <person name="Liu L."/>
            <person name="Liu Z.G."/>
            <person name="Tsui S.K."/>
        </authorList>
    </citation>
    <scope>NUCLEOTIDE SEQUENCE [LARGE SCALE GENOMIC DNA]</scope>
    <source>
        <strain evidence="1">Derp</strain>
    </source>
</reference>
<gene>
    <name evidence="1" type="ORF">DERP_010097</name>
</gene>
<keyword evidence="2" id="KW-1185">Reference proteome</keyword>
<protein>
    <submittedName>
        <fullName evidence="1">Uncharacterized protein</fullName>
    </submittedName>
</protein>
<proteinExistence type="predicted"/>
<evidence type="ECO:0000313" key="1">
    <source>
        <dbReference type="EMBL" id="KAH9421156.1"/>
    </source>
</evidence>
<organism evidence="1 2">
    <name type="scientific">Dermatophagoides pteronyssinus</name>
    <name type="common">European house dust mite</name>
    <dbReference type="NCBI Taxonomy" id="6956"/>
    <lineage>
        <taxon>Eukaryota</taxon>
        <taxon>Metazoa</taxon>
        <taxon>Ecdysozoa</taxon>
        <taxon>Arthropoda</taxon>
        <taxon>Chelicerata</taxon>
        <taxon>Arachnida</taxon>
        <taxon>Acari</taxon>
        <taxon>Acariformes</taxon>
        <taxon>Sarcoptiformes</taxon>
        <taxon>Astigmata</taxon>
        <taxon>Psoroptidia</taxon>
        <taxon>Analgoidea</taxon>
        <taxon>Pyroglyphidae</taxon>
        <taxon>Dermatophagoidinae</taxon>
        <taxon>Dermatophagoides</taxon>
    </lineage>
</organism>
<dbReference type="Proteomes" id="UP000887458">
    <property type="component" value="Unassembled WGS sequence"/>
</dbReference>
<comment type="caution">
    <text evidence="1">The sequence shown here is derived from an EMBL/GenBank/DDBJ whole genome shotgun (WGS) entry which is preliminary data.</text>
</comment>
<sequence length="89" mass="10662">MNKMGGVRRGVRGSFRGSLRRYGSAEYSRRPYRHHNWIFRNGEWRIAFDDGDEVTLMYAKLEVCNDENDIFLLFPCEETFLEKKYPQFS</sequence>
<accession>A0ABQ8JEX2</accession>
<dbReference type="EMBL" id="NJHN03000046">
    <property type="protein sequence ID" value="KAH9421156.1"/>
    <property type="molecule type" value="Genomic_DNA"/>
</dbReference>